<evidence type="ECO:0000259" key="1">
    <source>
        <dbReference type="Pfam" id="PF00111"/>
    </source>
</evidence>
<feature type="domain" description="2Fe-2S ferredoxin-type" evidence="1">
    <location>
        <begin position="15"/>
        <end position="81"/>
    </location>
</feature>
<sequence>MSCKISFPNTDHAAVTIADHTPLADTLTVQNSPILFGCRTGICGTCLVTVTGDVPPPRPEEQELLEVLAPDCPNARLACQLDITHDLKICPYGSPDNPPNSV</sequence>
<dbReference type="RefSeq" id="WP_163697127.1">
    <property type="nucleotide sequence ID" value="NZ_QXHD01000004.1"/>
</dbReference>
<comment type="caution">
    <text evidence="2">The sequence shown here is derived from an EMBL/GenBank/DDBJ whole genome shotgun (WGS) entry which is preliminary data.</text>
</comment>
<organism evidence="2 3">
    <name type="scientific">Adonisia turfae CCMR0081</name>
    <dbReference type="NCBI Taxonomy" id="2292702"/>
    <lineage>
        <taxon>Bacteria</taxon>
        <taxon>Bacillati</taxon>
        <taxon>Cyanobacteriota</taxon>
        <taxon>Adonisia</taxon>
        <taxon>Adonisia turfae</taxon>
    </lineage>
</organism>
<dbReference type="Pfam" id="PF00111">
    <property type="entry name" value="Fer2"/>
    <property type="match status" value="1"/>
</dbReference>
<dbReference type="Proteomes" id="UP000481033">
    <property type="component" value="Unassembled WGS sequence"/>
</dbReference>
<dbReference type="AlphaFoldDB" id="A0A6M0RGE6"/>
<name>A0A6M0RGE6_9CYAN</name>
<dbReference type="Gene3D" id="3.10.20.30">
    <property type="match status" value="1"/>
</dbReference>
<dbReference type="PROSITE" id="PS00197">
    <property type="entry name" value="2FE2S_FER_1"/>
    <property type="match status" value="1"/>
</dbReference>
<reference evidence="2 3" key="1">
    <citation type="journal article" date="2020" name="Microb. Ecol.">
        <title>Ecogenomics of the Marine Benthic Filamentous Cyanobacterium Adonisia.</title>
        <authorList>
            <person name="Walter J.M."/>
            <person name="Coutinho F.H."/>
            <person name="Leomil L."/>
            <person name="Hargreaves P.I."/>
            <person name="Campeao M.E."/>
            <person name="Vieira V.V."/>
            <person name="Silva B.S."/>
            <person name="Fistarol G.O."/>
            <person name="Salomon P.S."/>
            <person name="Sawabe T."/>
            <person name="Mino S."/>
            <person name="Hosokawa M."/>
            <person name="Miyashita H."/>
            <person name="Maruyama F."/>
            <person name="van Verk M.C."/>
            <person name="Dutilh B.E."/>
            <person name="Thompson C.C."/>
            <person name="Thompson F.L."/>
        </authorList>
    </citation>
    <scope>NUCLEOTIDE SEQUENCE [LARGE SCALE GENOMIC DNA]</scope>
    <source>
        <strain evidence="2 3">CCMR0081</strain>
    </source>
</reference>
<dbReference type="InterPro" id="IPR036010">
    <property type="entry name" value="2Fe-2S_ferredoxin-like_sf"/>
</dbReference>
<dbReference type="SUPFAM" id="SSF54292">
    <property type="entry name" value="2Fe-2S ferredoxin-like"/>
    <property type="match status" value="1"/>
</dbReference>
<evidence type="ECO:0000313" key="3">
    <source>
        <dbReference type="Proteomes" id="UP000481033"/>
    </source>
</evidence>
<dbReference type="InterPro" id="IPR001041">
    <property type="entry name" value="2Fe-2S_ferredoxin-type"/>
</dbReference>
<evidence type="ECO:0000313" key="2">
    <source>
        <dbReference type="EMBL" id="NEZ55314.1"/>
    </source>
</evidence>
<gene>
    <name evidence="2" type="ORF">DXZ20_06410</name>
</gene>
<dbReference type="InterPro" id="IPR006058">
    <property type="entry name" value="2Fe2S_fd_BS"/>
</dbReference>
<dbReference type="CDD" id="cd00207">
    <property type="entry name" value="fer2"/>
    <property type="match status" value="1"/>
</dbReference>
<dbReference type="GO" id="GO:0051537">
    <property type="term" value="F:2 iron, 2 sulfur cluster binding"/>
    <property type="evidence" value="ECO:0007669"/>
    <property type="project" value="InterPro"/>
</dbReference>
<dbReference type="InterPro" id="IPR012675">
    <property type="entry name" value="Beta-grasp_dom_sf"/>
</dbReference>
<proteinExistence type="predicted"/>
<dbReference type="EMBL" id="QXHD01000004">
    <property type="protein sequence ID" value="NEZ55314.1"/>
    <property type="molecule type" value="Genomic_DNA"/>
</dbReference>
<keyword evidence="3" id="KW-1185">Reference proteome</keyword>
<accession>A0A6M0RGE6</accession>
<protein>
    <submittedName>
        <fullName evidence="2">(2Fe-2S)-binding protein</fullName>
    </submittedName>
</protein>